<protein>
    <recommendedName>
        <fullName evidence="3">DUF5641 domain-containing protein</fullName>
    </recommendedName>
</protein>
<reference evidence="4 5" key="1">
    <citation type="submission" date="2024-08" db="EMBL/GenBank/DDBJ databases">
        <authorList>
            <person name="Cucini C."/>
            <person name="Frati F."/>
        </authorList>
    </citation>
    <scope>NUCLEOTIDE SEQUENCE [LARGE SCALE GENOMIC DNA]</scope>
</reference>
<organism evidence="4 5">
    <name type="scientific">Orchesella dallaii</name>
    <dbReference type="NCBI Taxonomy" id="48710"/>
    <lineage>
        <taxon>Eukaryota</taxon>
        <taxon>Metazoa</taxon>
        <taxon>Ecdysozoa</taxon>
        <taxon>Arthropoda</taxon>
        <taxon>Hexapoda</taxon>
        <taxon>Collembola</taxon>
        <taxon>Entomobryomorpha</taxon>
        <taxon>Entomobryoidea</taxon>
        <taxon>Orchesellidae</taxon>
        <taxon>Orchesellinae</taxon>
        <taxon>Orchesella</taxon>
    </lineage>
</organism>
<evidence type="ECO:0000256" key="2">
    <source>
        <dbReference type="SAM" id="Phobius"/>
    </source>
</evidence>
<dbReference type="Gene3D" id="2.40.70.10">
    <property type="entry name" value="Acid Proteases"/>
    <property type="match status" value="1"/>
</dbReference>
<proteinExistence type="predicted"/>
<keyword evidence="2" id="KW-0472">Membrane</keyword>
<keyword evidence="5" id="KW-1185">Reference proteome</keyword>
<comment type="caution">
    <text evidence="4">The sequence shown here is derived from an EMBL/GenBank/DDBJ whole genome shotgun (WGS) entry which is preliminary data.</text>
</comment>
<feature type="region of interest" description="Disordered" evidence="1">
    <location>
        <begin position="291"/>
        <end position="321"/>
    </location>
</feature>
<dbReference type="PANTHER" id="PTHR47331:SF4">
    <property type="entry name" value="PEPTIDASE S1 DOMAIN-CONTAINING PROTEIN"/>
    <property type="match status" value="1"/>
</dbReference>
<feature type="domain" description="DUF5641" evidence="3">
    <location>
        <begin position="782"/>
        <end position="838"/>
    </location>
</feature>
<keyword evidence="2" id="KW-0812">Transmembrane</keyword>
<dbReference type="Pfam" id="PF03564">
    <property type="entry name" value="DUF1759"/>
    <property type="match status" value="1"/>
</dbReference>
<dbReference type="InterPro" id="IPR021109">
    <property type="entry name" value="Peptidase_aspartic_dom_sf"/>
</dbReference>
<dbReference type="PANTHER" id="PTHR47331">
    <property type="entry name" value="PHD-TYPE DOMAIN-CONTAINING PROTEIN"/>
    <property type="match status" value="1"/>
</dbReference>
<evidence type="ECO:0000313" key="5">
    <source>
        <dbReference type="Proteomes" id="UP001642540"/>
    </source>
</evidence>
<evidence type="ECO:0000256" key="1">
    <source>
        <dbReference type="SAM" id="MobiDB-lite"/>
    </source>
</evidence>
<dbReference type="CDD" id="cd00303">
    <property type="entry name" value="retropepsin_like"/>
    <property type="match status" value="1"/>
</dbReference>
<feature type="compositionally biased region" description="Low complexity" evidence="1">
    <location>
        <begin position="311"/>
        <end position="321"/>
    </location>
</feature>
<dbReference type="Pfam" id="PF18701">
    <property type="entry name" value="DUF5641"/>
    <property type="match status" value="1"/>
</dbReference>
<keyword evidence="2" id="KW-1133">Transmembrane helix</keyword>
<name>A0ABP1RYB2_9HEXA</name>
<sequence length="845" mass="94623">MVLTSLDKAVADRKAQEIKLKLLEQSLNRHVTVPLCELDVDSKLRAADLCEQELMSIHIRILHTKPTAAEETANETIITDLSTRIQAVTSELLKIKATFPAPATPPLPHPATPVHRSRLPDLALPTFEGRYEEWPAFEDLFKAAIDSKPLKPCEKLQYLKTCLKGDAAQLVKAFTITDANYAEAWKIVSEQYSNKREIIFSLVEKLISQQQLKIESITSLQSLINTTMECLQSLKVMGRPIDKWDDILLVIILKKLDADTRSEWARTMKGTHPPTFKELQEFLQQHIRSLHARGSTSSKPTKGYNGNDARTTSGSHHSSQQQSTCKVCNGREHPLYQCHSFINMKIDDRISTIKKIGNCLNCLRHGHILRQCSSSSTCRKCGKQHHTMLHLNSNNEEDVQPPPPPGDSKELEPPPSHIRANTSSNHPSASYQVLLKTAIVDIEDASGIKRPVRVLLDDGSESSFITDSCARNLGLQKEKTNVYITGISGSTHAHAKWKTHVRIYSQVNDSFIDVDPLILQKVTGTLPRLACDTSLWSHLRDIRLADPYFYEPGGVEMLLGADVVASIMRDGRRDGPINTAIAQNSIFGWVVSGKITTTAPVQICSNVATCNFKITNKQWETDDLPPVQPFTTEETECDSHSVSTQTSIPDDIFHFPDQVSHIKPVIMTDGPEEENHRFSLNQQQQHPIQTETTLAFSTTAAPRHRSVWEYGLQHFKLHIRRVLLIILFTLMLVLSLLCDVEACRNNRPLSLSSYPLGLQPLTPGHLSTSDPDVKYILPNPDNPSIGDIAVINDEQLPLSKWNLPRIVTLRPGGDKLLQTTTFYNFTTNSTRPTTKLSIFNNHDEA</sequence>
<dbReference type="EMBL" id="CAXLJM020000123">
    <property type="protein sequence ID" value="CAL8138428.1"/>
    <property type="molecule type" value="Genomic_DNA"/>
</dbReference>
<dbReference type="InterPro" id="IPR040676">
    <property type="entry name" value="DUF5641"/>
</dbReference>
<feature type="region of interest" description="Disordered" evidence="1">
    <location>
        <begin position="391"/>
        <end position="425"/>
    </location>
</feature>
<dbReference type="Proteomes" id="UP001642540">
    <property type="component" value="Unassembled WGS sequence"/>
</dbReference>
<evidence type="ECO:0000259" key="3">
    <source>
        <dbReference type="Pfam" id="PF18701"/>
    </source>
</evidence>
<feature type="transmembrane region" description="Helical" evidence="2">
    <location>
        <begin position="722"/>
        <end position="740"/>
    </location>
</feature>
<dbReference type="InterPro" id="IPR005312">
    <property type="entry name" value="DUF1759"/>
</dbReference>
<accession>A0ABP1RYB2</accession>
<evidence type="ECO:0000313" key="4">
    <source>
        <dbReference type="EMBL" id="CAL8138428.1"/>
    </source>
</evidence>
<gene>
    <name evidence="4" type="ORF">ODALV1_LOCUS27366</name>
</gene>